<feature type="transmembrane region" description="Helical" evidence="1">
    <location>
        <begin position="78"/>
        <end position="97"/>
    </location>
</feature>
<evidence type="ECO:0000256" key="1">
    <source>
        <dbReference type="SAM" id="Phobius"/>
    </source>
</evidence>
<sequence length="152" mass="16832">MKYTSSIYIGTEDSIDFSTAESTLLPNGFKVLYKSANSIVFTGTVMQSTKEAPIRGATRIALKLEAGLLKLDANLGGVLWMSIFVCLFPPLLVFFIGGASDDYFNAILPWLLIGPAMSYWLRHRTIRALRTMLENFGQLPFGNVKSNNNSIK</sequence>
<evidence type="ECO:0000313" key="2">
    <source>
        <dbReference type="EMBL" id="MDU0355937.1"/>
    </source>
</evidence>
<gene>
    <name evidence="2" type="ORF">RS130_20415</name>
</gene>
<dbReference type="Proteomes" id="UP001247805">
    <property type="component" value="Unassembled WGS sequence"/>
</dbReference>
<proteinExistence type="predicted"/>
<keyword evidence="1" id="KW-0812">Transmembrane</keyword>
<feature type="transmembrane region" description="Helical" evidence="1">
    <location>
        <begin position="103"/>
        <end position="121"/>
    </location>
</feature>
<comment type="caution">
    <text evidence="2">The sequence shown here is derived from an EMBL/GenBank/DDBJ whole genome shotgun (WGS) entry which is preliminary data.</text>
</comment>
<organism evidence="2 3">
    <name type="scientific">Paraglaciecola aquimarina</name>
    <dbReference type="NCBI Taxonomy" id="1235557"/>
    <lineage>
        <taxon>Bacteria</taxon>
        <taxon>Pseudomonadati</taxon>
        <taxon>Pseudomonadota</taxon>
        <taxon>Gammaproteobacteria</taxon>
        <taxon>Alteromonadales</taxon>
        <taxon>Alteromonadaceae</taxon>
        <taxon>Paraglaciecola</taxon>
    </lineage>
</organism>
<accession>A0ABU3T141</accession>
<dbReference type="RefSeq" id="WP_316027452.1">
    <property type="nucleotide sequence ID" value="NZ_JAWDIO010000002.1"/>
</dbReference>
<keyword evidence="3" id="KW-1185">Reference proteome</keyword>
<evidence type="ECO:0000313" key="3">
    <source>
        <dbReference type="Proteomes" id="UP001247805"/>
    </source>
</evidence>
<keyword evidence="1" id="KW-0472">Membrane</keyword>
<dbReference type="EMBL" id="JAWDIO010000002">
    <property type="protein sequence ID" value="MDU0355937.1"/>
    <property type="molecule type" value="Genomic_DNA"/>
</dbReference>
<name>A0ABU3T141_9ALTE</name>
<reference evidence="2 3" key="1">
    <citation type="submission" date="2023-10" db="EMBL/GenBank/DDBJ databases">
        <title>Glaciecola aquimarina strain GGW-M5 nov., isolated from a coastal seawater.</title>
        <authorList>
            <person name="Bayburt H."/>
            <person name="Kim J.M."/>
            <person name="Choi B.J."/>
            <person name="Jeon C.O."/>
        </authorList>
    </citation>
    <scope>NUCLEOTIDE SEQUENCE [LARGE SCALE GENOMIC DNA]</scope>
    <source>
        <strain evidence="2 3">KCTC 32108</strain>
    </source>
</reference>
<protein>
    <submittedName>
        <fullName evidence="2">Uncharacterized protein</fullName>
    </submittedName>
</protein>
<keyword evidence="1" id="KW-1133">Transmembrane helix</keyword>